<evidence type="ECO:0000313" key="3">
    <source>
        <dbReference type="Proteomes" id="UP001071230"/>
    </source>
</evidence>
<sequence>MPDLDKSIWEDMQKKPSGKLGRIQGHHFRFTVVFIILPGKTDRMAVKGQNSRIANRDPVGITAKIANDVPWRLEGLLRKDNPGGAIQWIDQGKEVTWEGKLGSLIKEDQFPLVVGLFEKVKKLTSELVRNDFYRDEEFLAGIDKAKAVVSKAAARNNTVNVRMKG</sequence>
<reference evidence="1" key="2">
    <citation type="submission" date="2020-01" db="EMBL/GenBank/DDBJ databases">
        <authorList>
            <person name="Hornung B."/>
        </authorList>
    </citation>
    <scope>NUCLEOTIDE SEQUENCE</scope>
    <source>
        <strain evidence="1">PacBioINE</strain>
    </source>
</reference>
<dbReference type="Proteomes" id="UP000836597">
    <property type="component" value="Chromosome"/>
</dbReference>
<accession>A0A8S0X1G8</accession>
<organism evidence="1">
    <name type="scientific">Acididesulfobacillus acetoxydans</name>
    <dbReference type="NCBI Taxonomy" id="1561005"/>
    <lineage>
        <taxon>Bacteria</taxon>
        <taxon>Bacillati</taxon>
        <taxon>Bacillota</taxon>
        <taxon>Clostridia</taxon>
        <taxon>Eubacteriales</taxon>
        <taxon>Peptococcaceae</taxon>
        <taxon>Acididesulfobacillus</taxon>
    </lineage>
</organism>
<dbReference type="KEGG" id="aacx:DEACI_3954"/>
<dbReference type="EMBL" id="LR746496">
    <property type="protein sequence ID" value="CAA7603131.1"/>
    <property type="molecule type" value="Genomic_DNA"/>
</dbReference>
<evidence type="ECO:0000313" key="1">
    <source>
        <dbReference type="EMBL" id="CAA7603131.1"/>
    </source>
</evidence>
<proteinExistence type="predicted"/>
<reference evidence="2" key="1">
    <citation type="submission" date="2014-11" db="EMBL/GenBank/DDBJ databases">
        <authorList>
            <person name="Hornung B.V."/>
        </authorList>
    </citation>
    <scope>NUCLEOTIDE SEQUENCE</scope>
    <source>
        <strain evidence="2">INE</strain>
    </source>
</reference>
<dbReference type="Proteomes" id="UP001071230">
    <property type="component" value="Unassembled WGS sequence"/>
</dbReference>
<dbReference type="AlphaFoldDB" id="A0A8S0X1G8"/>
<name>A0A8S0X1G8_9FIRM</name>
<dbReference type="EMBL" id="CDGJ01000002">
    <property type="protein sequence ID" value="CEJ05631.1"/>
    <property type="molecule type" value="Genomic_DNA"/>
</dbReference>
<keyword evidence="3" id="KW-1185">Reference proteome</keyword>
<gene>
    <name evidence="2" type="ORF">DEACI_0005</name>
    <name evidence="1" type="ORF">DEACI_3954</name>
</gene>
<protein>
    <submittedName>
        <fullName evidence="1">Uncharacterized protein</fullName>
    </submittedName>
</protein>
<evidence type="ECO:0000313" key="2">
    <source>
        <dbReference type="EMBL" id="CEJ05631.1"/>
    </source>
</evidence>